<dbReference type="Pfam" id="PF05553">
    <property type="entry name" value="DUF761"/>
    <property type="match status" value="1"/>
</dbReference>
<gene>
    <name evidence="1" type="ORF">DEO72_LG6g1981</name>
</gene>
<dbReference type="Gramene" id="Vigun01g082400.1.v1.2">
    <property type="protein sequence ID" value="Vigun01g082400.1.v1.2.CDS.1"/>
    <property type="gene ID" value="Vigun01g082400.v1.2"/>
</dbReference>
<evidence type="ECO:0000313" key="1">
    <source>
        <dbReference type="EMBL" id="QCD97271.1"/>
    </source>
</evidence>
<dbReference type="PANTHER" id="PTHR33265:SF6">
    <property type="entry name" value="OS01G0930500 PROTEIN"/>
    <property type="match status" value="1"/>
</dbReference>
<accession>A0A4D6MA48</accession>
<dbReference type="EMBL" id="CP039350">
    <property type="protein sequence ID" value="QCD97271.1"/>
    <property type="molecule type" value="Genomic_DNA"/>
</dbReference>
<reference evidence="1 2" key="1">
    <citation type="submission" date="2019-04" db="EMBL/GenBank/DDBJ databases">
        <title>An improved genome assembly and genetic linkage map for asparagus bean, Vigna unguiculata ssp. sesquipedialis.</title>
        <authorList>
            <person name="Xia Q."/>
            <person name="Zhang R."/>
            <person name="Dong Y."/>
        </authorList>
    </citation>
    <scope>NUCLEOTIDE SEQUENCE [LARGE SCALE GENOMIC DNA]</scope>
    <source>
        <tissue evidence="1">Leaf</tissue>
    </source>
</reference>
<dbReference type="AlphaFoldDB" id="A0A4D6MA48"/>
<dbReference type="PANTHER" id="PTHR33265">
    <property type="entry name" value="AVR9/CF-9 RAPIDLY ELICITED PROTEIN-RELATED"/>
    <property type="match status" value="1"/>
</dbReference>
<name>A0A4D6MA48_VIGUN</name>
<sequence length="205" mass="23787">MEVHSSVVAKRLWNVMRVTFFMIRKGLISKRKMIMDTNLMMKKGNVRKSLSNLMSSHHHHHHQKNNNPVSVTRGGLGVHYEFSCSNSPNPVFFHMPKRKHHFNFPCIHAPEVVDDEHRFSFEVETDVPKGVVTLPKTPDYMFNIFVPGEKKSPLLSPFSVRVSNYSALDESEETGNDHVDDQAEDFIRRFYEQLRSQSPVQFLGY</sequence>
<evidence type="ECO:0000313" key="2">
    <source>
        <dbReference type="Proteomes" id="UP000501690"/>
    </source>
</evidence>
<dbReference type="Proteomes" id="UP000501690">
    <property type="component" value="Linkage Group LG6"/>
</dbReference>
<dbReference type="OrthoDB" id="1512693at2759"/>
<dbReference type="InterPro" id="IPR008480">
    <property type="entry name" value="DUF761_pln"/>
</dbReference>
<proteinExistence type="predicted"/>
<protein>
    <submittedName>
        <fullName evidence="1">Uncharacterized protein</fullName>
    </submittedName>
</protein>
<organism evidence="1 2">
    <name type="scientific">Vigna unguiculata</name>
    <name type="common">Cowpea</name>
    <dbReference type="NCBI Taxonomy" id="3917"/>
    <lineage>
        <taxon>Eukaryota</taxon>
        <taxon>Viridiplantae</taxon>
        <taxon>Streptophyta</taxon>
        <taxon>Embryophyta</taxon>
        <taxon>Tracheophyta</taxon>
        <taxon>Spermatophyta</taxon>
        <taxon>Magnoliopsida</taxon>
        <taxon>eudicotyledons</taxon>
        <taxon>Gunneridae</taxon>
        <taxon>Pentapetalae</taxon>
        <taxon>rosids</taxon>
        <taxon>fabids</taxon>
        <taxon>Fabales</taxon>
        <taxon>Fabaceae</taxon>
        <taxon>Papilionoideae</taxon>
        <taxon>50 kb inversion clade</taxon>
        <taxon>NPAAA clade</taxon>
        <taxon>indigoferoid/millettioid clade</taxon>
        <taxon>Phaseoleae</taxon>
        <taxon>Vigna</taxon>
    </lineage>
</organism>
<keyword evidence="2" id="KW-1185">Reference proteome</keyword>